<dbReference type="PROSITE" id="PS51194">
    <property type="entry name" value="HELICASE_CTER"/>
    <property type="match status" value="1"/>
</dbReference>
<dbReference type="GO" id="GO:0003723">
    <property type="term" value="F:RNA binding"/>
    <property type="evidence" value="ECO:0007669"/>
    <property type="project" value="TreeGrafter"/>
</dbReference>
<dbReference type="InterPro" id="IPR014001">
    <property type="entry name" value="Helicase_ATP-bd"/>
</dbReference>
<evidence type="ECO:0000256" key="4">
    <source>
        <dbReference type="ARBA" id="ARBA00022490"/>
    </source>
</evidence>
<dbReference type="CDD" id="cd18791">
    <property type="entry name" value="SF2_C_RHA"/>
    <property type="match status" value="1"/>
</dbReference>
<comment type="subcellular location">
    <subcellularLocation>
        <location evidence="2">Cytoplasm</location>
        <location evidence="2">Cytoskeleton</location>
    </subcellularLocation>
    <subcellularLocation>
        <location evidence="1">Nucleus</location>
    </subcellularLocation>
</comment>
<evidence type="ECO:0000256" key="13">
    <source>
        <dbReference type="ARBA" id="ARBA00023212"/>
    </source>
</evidence>
<dbReference type="FunFam" id="3.40.50.300:FF:002048">
    <property type="entry name" value="Septin 6"/>
    <property type="match status" value="1"/>
</dbReference>
<feature type="domain" description="Helicase ATP-binding" evidence="20">
    <location>
        <begin position="518"/>
        <end position="681"/>
    </location>
</feature>
<dbReference type="SUPFAM" id="SSF50249">
    <property type="entry name" value="Nucleic acid-binding proteins"/>
    <property type="match status" value="1"/>
</dbReference>
<keyword evidence="7" id="KW-0378">Hydrolase</keyword>
<dbReference type="PROSITE" id="PS50126">
    <property type="entry name" value="S1"/>
    <property type="match status" value="1"/>
</dbReference>
<evidence type="ECO:0000256" key="5">
    <source>
        <dbReference type="ARBA" id="ARBA00022664"/>
    </source>
</evidence>
<dbReference type="SMART" id="SM00490">
    <property type="entry name" value="HELICc"/>
    <property type="match status" value="1"/>
</dbReference>
<evidence type="ECO:0000256" key="9">
    <source>
        <dbReference type="ARBA" id="ARBA00022840"/>
    </source>
</evidence>
<dbReference type="InterPro" id="IPR002464">
    <property type="entry name" value="DNA/RNA_helicase_DEAH_CS"/>
</dbReference>
<dbReference type="SUPFAM" id="SSF52540">
    <property type="entry name" value="P-loop containing nucleoside triphosphate hydrolases"/>
    <property type="match status" value="2"/>
</dbReference>
<dbReference type="CDD" id="cd21691">
    <property type="entry name" value="GH2-like_DHX8"/>
    <property type="match status" value="1"/>
</dbReference>
<comment type="similarity">
    <text evidence="16">Belongs to the TRAFAC class TrmE-Era-EngA-EngB-Septin-like GTPase superfamily. Septin GTPase family.</text>
</comment>
<evidence type="ECO:0000259" key="21">
    <source>
        <dbReference type="PROSITE" id="PS51194"/>
    </source>
</evidence>
<dbReference type="FunFam" id="3.40.50.300:FF:003016">
    <property type="entry name" value="DEAH-box helicase 9"/>
    <property type="match status" value="1"/>
</dbReference>
<evidence type="ECO:0000256" key="7">
    <source>
        <dbReference type="ARBA" id="ARBA00022801"/>
    </source>
</evidence>
<name>A0A914HER5_GLORO</name>
<dbReference type="EC" id="3.6.4.13" evidence="3"/>
<dbReference type="PROSITE" id="PS51719">
    <property type="entry name" value="G_SEPTIN"/>
    <property type="match status" value="1"/>
</dbReference>
<dbReference type="InterPro" id="IPR001650">
    <property type="entry name" value="Helicase_C-like"/>
</dbReference>
<dbReference type="GO" id="GO:0003724">
    <property type="term" value="F:RNA helicase activity"/>
    <property type="evidence" value="ECO:0007669"/>
    <property type="project" value="UniProtKB-EC"/>
</dbReference>
<keyword evidence="23" id="KW-1185">Reference proteome</keyword>
<dbReference type="InterPro" id="IPR016491">
    <property type="entry name" value="Septin"/>
</dbReference>
<dbReference type="GO" id="GO:0016787">
    <property type="term" value="F:hydrolase activity"/>
    <property type="evidence" value="ECO:0007669"/>
    <property type="project" value="UniProtKB-KW"/>
</dbReference>
<dbReference type="InterPro" id="IPR012340">
    <property type="entry name" value="NA-bd_OB-fold"/>
</dbReference>
<feature type="compositionally biased region" description="Basic and acidic residues" evidence="18">
    <location>
        <begin position="425"/>
        <end position="444"/>
    </location>
</feature>
<keyword evidence="11 16" id="KW-0342">GTP-binding</keyword>
<protein>
    <recommendedName>
        <fullName evidence="3">RNA helicase</fullName>
        <ecNumber evidence="3">3.6.4.13</ecNumber>
    </recommendedName>
</protein>
<dbReference type="InterPro" id="IPR007502">
    <property type="entry name" value="Helicase-assoc_dom"/>
</dbReference>
<keyword evidence="9" id="KW-0067">ATP-binding</keyword>
<feature type="compositionally biased region" description="Basic residues" evidence="18">
    <location>
        <begin position="170"/>
        <end position="198"/>
    </location>
</feature>
<keyword evidence="6 16" id="KW-0547">Nucleotide-binding</keyword>
<dbReference type="Pfam" id="PF07717">
    <property type="entry name" value="OB_NTP_bind"/>
    <property type="match status" value="1"/>
</dbReference>
<evidence type="ECO:0000256" key="14">
    <source>
        <dbReference type="ARBA" id="ARBA00023242"/>
    </source>
</evidence>
<dbReference type="Gene3D" id="3.40.50.300">
    <property type="entry name" value="P-loop containing nucleotide triphosphate hydrolases"/>
    <property type="match status" value="3"/>
</dbReference>
<evidence type="ECO:0000256" key="6">
    <source>
        <dbReference type="ARBA" id="ARBA00022741"/>
    </source>
</evidence>
<dbReference type="WBParaSite" id="Gr19_v10_g15944.t1">
    <property type="protein sequence ID" value="Gr19_v10_g15944.t1"/>
    <property type="gene ID" value="Gr19_v10_g15944"/>
</dbReference>
<evidence type="ECO:0000256" key="11">
    <source>
        <dbReference type="ARBA" id="ARBA00023134"/>
    </source>
</evidence>
<evidence type="ECO:0000256" key="16">
    <source>
        <dbReference type="RuleBase" id="RU004560"/>
    </source>
</evidence>
<dbReference type="Pfam" id="PF00270">
    <property type="entry name" value="DEAD"/>
    <property type="match status" value="1"/>
</dbReference>
<keyword evidence="12" id="KW-0508">mRNA splicing</keyword>
<dbReference type="Pfam" id="PF00575">
    <property type="entry name" value="S1"/>
    <property type="match status" value="1"/>
</dbReference>
<dbReference type="InterPro" id="IPR049621">
    <property type="entry name" value="S1_DHX8_helicase"/>
</dbReference>
<evidence type="ECO:0000256" key="12">
    <source>
        <dbReference type="ARBA" id="ARBA00023187"/>
    </source>
</evidence>
<evidence type="ECO:0000256" key="1">
    <source>
        <dbReference type="ARBA" id="ARBA00004123"/>
    </source>
</evidence>
<organism evidence="23 24">
    <name type="scientific">Globodera rostochiensis</name>
    <name type="common">Golden nematode worm</name>
    <name type="synonym">Heterodera rostochiensis</name>
    <dbReference type="NCBI Taxonomy" id="31243"/>
    <lineage>
        <taxon>Eukaryota</taxon>
        <taxon>Metazoa</taxon>
        <taxon>Ecdysozoa</taxon>
        <taxon>Nematoda</taxon>
        <taxon>Chromadorea</taxon>
        <taxon>Rhabditida</taxon>
        <taxon>Tylenchina</taxon>
        <taxon>Tylenchomorpha</taxon>
        <taxon>Tylenchoidea</taxon>
        <taxon>Heteroderidae</taxon>
        <taxon>Heteroderinae</taxon>
        <taxon>Globodera</taxon>
    </lineage>
</organism>
<keyword evidence="13" id="KW-0206">Cytoskeleton</keyword>
<evidence type="ECO:0000256" key="17">
    <source>
        <dbReference type="SAM" id="Coils"/>
    </source>
</evidence>
<comment type="catalytic activity">
    <reaction evidence="15">
        <text>ATP + H2O = ADP + phosphate + H(+)</text>
        <dbReference type="Rhea" id="RHEA:13065"/>
        <dbReference type="ChEBI" id="CHEBI:15377"/>
        <dbReference type="ChEBI" id="CHEBI:15378"/>
        <dbReference type="ChEBI" id="CHEBI:30616"/>
        <dbReference type="ChEBI" id="CHEBI:43474"/>
        <dbReference type="ChEBI" id="CHEBI:456216"/>
        <dbReference type="EC" id="3.6.4.13"/>
    </reaction>
</comment>
<dbReference type="Gene3D" id="2.40.50.140">
    <property type="entry name" value="Nucleic acid-binding proteins"/>
    <property type="match status" value="1"/>
</dbReference>
<evidence type="ECO:0000259" key="19">
    <source>
        <dbReference type="PROSITE" id="PS50126"/>
    </source>
</evidence>
<evidence type="ECO:0000313" key="24">
    <source>
        <dbReference type="WBParaSite" id="Gr19_v10_g15944.t1"/>
    </source>
</evidence>
<dbReference type="InterPro" id="IPR011709">
    <property type="entry name" value="DEAD-box_helicase_OB_fold"/>
</dbReference>
<dbReference type="FunFam" id="3.40.50.300:FF:000191">
    <property type="entry name" value="Pre-mRNA-splicing factor ATP-dependent RNA helicase"/>
    <property type="match status" value="1"/>
</dbReference>
<dbReference type="FunFam" id="2.40.50.140:FF:000061">
    <property type="entry name" value="ATP-dependent RNA helicase DHX8"/>
    <property type="match status" value="1"/>
</dbReference>
<dbReference type="PANTHER" id="PTHR18934">
    <property type="entry name" value="ATP-DEPENDENT RNA HELICASE"/>
    <property type="match status" value="1"/>
</dbReference>
<dbReference type="InterPro" id="IPR049588">
    <property type="entry name" value="DHX8_GH2-like"/>
</dbReference>
<keyword evidence="10 17" id="KW-0175">Coiled coil</keyword>
<evidence type="ECO:0000259" key="20">
    <source>
        <dbReference type="PROSITE" id="PS51192"/>
    </source>
</evidence>
<dbReference type="GO" id="GO:0005856">
    <property type="term" value="C:cytoskeleton"/>
    <property type="evidence" value="ECO:0007669"/>
    <property type="project" value="UniProtKB-SubCell"/>
</dbReference>
<proteinExistence type="inferred from homology"/>
<dbReference type="PROSITE" id="PS00690">
    <property type="entry name" value="DEAH_ATP_HELICASE"/>
    <property type="match status" value="1"/>
</dbReference>
<keyword evidence="14" id="KW-0539">Nucleus</keyword>
<accession>A0A914HER5</accession>
<feature type="domain" description="S1 motif" evidence="19">
    <location>
        <begin position="207"/>
        <end position="277"/>
    </location>
</feature>
<keyword evidence="5" id="KW-0507">mRNA processing</keyword>
<feature type="compositionally biased region" description="Basic and acidic residues" evidence="18">
    <location>
        <begin position="128"/>
        <end position="141"/>
    </location>
</feature>
<dbReference type="InterPro" id="IPR011545">
    <property type="entry name" value="DEAD/DEAH_box_helicase_dom"/>
</dbReference>
<evidence type="ECO:0000259" key="22">
    <source>
        <dbReference type="PROSITE" id="PS51719"/>
    </source>
</evidence>
<dbReference type="Proteomes" id="UP000887572">
    <property type="component" value="Unplaced"/>
</dbReference>
<evidence type="ECO:0000256" key="18">
    <source>
        <dbReference type="SAM" id="MobiDB-lite"/>
    </source>
</evidence>
<dbReference type="GO" id="GO:0005525">
    <property type="term" value="F:GTP binding"/>
    <property type="evidence" value="ECO:0007669"/>
    <property type="project" value="UniProtKB-KW"/>
</dbReference>
<evidence type="ECO:0000256" key="8">
    <source>
        <dbReference type="ARBA" id="ARBA00022806"/>
    </source>
</evidence>
<dbReference type="Gene3D" id="1.20.120.1080">
    <property type="match status" value="1"/>
</dbReference>
<dbReference type="CDD" id="cd17971">
    <property type="entry name" value="DEXHc_DHX8"/>
    <property type="match status" value="1"/>
</dbReference>
<dbReference type="Pfam" id="PF00735">
    <property type="entry name" value="Septin"/>
    <property type="match status" value="1"/>
</dbReference>
<dbReference type="InterPro" id="IPR027417">
    <property type="entry name" value="P-loop_NTPase"/>
</dbReference>
<feature type="region of interest" description="Disordered" evidence="18">
    <location>
        <begin position="128"/>
        <end position="199"/>
    </location>
</feature>
<dbReference type="InterPro" id="IPR048333">
    <property type="entry name" value="HA2_WH"/>
</dbReference>
<dbReference type="InterPro" id="IPR044762">
    <property type="entry name" value="DHX8/Prp22_DEXHc"/>
</dbReference>
<dbReference type="PANTHER" id="PTHR18934:SF85">
    <property type="entry name" value="ATP-DEPENDENT RNA HELICASE DHX8"/>
    <property type="match status" value="1"/>
</dbReference>
<evidence type="ECO:0000256" key="10">
    <source>
        <dbReference type="ARBA" id="ARBA00023054"/>
    </source>
</evidence>
<feature type="domain" description="Helicase C-terminal" evidence="21">
    <location>
        <begin position="699"/>
        <end position="865"/>
    </location>
</feature>
<dbReference type="InterPro" id="IPR003029">
    <property type="entry name" value="S1_domain"/>
</dbReference>
<dbReference type="GO" id="GO:0071013">
    <property type="term" value="C:catalytic step 2 spliceosome"/>
    <property type="evidence" value="ECO:0007669"/>
    <property type="project" value="TreeGrafter"/>
</dbReference>
<dbReference type="PROSITE" id="PS51192">
    <property type="entry name" value="HELICASE_ATP_BIND_1"/>
    <property type="match status" value="1"/>
</dbReference>
<evidence type="ECO:0000256" key="2">
    <source>
        <dbReference type="ARBA" id="ARBA00004245"/>
    </source>
</evidence>
<dbReference type="CDD" id="cd05684">
    <property type="entry name" value="S1_DHX8_helicase"/>
    <property type="match status" value="1"/>
</dbReference>
<dbReference type="CDD" id="cd01850">
    <property type="entry name" value="CDC_Septin"/>
    <property type="match status" value="1"/>
</dbReference>
<sequence length="1588" mass="181808">MAESELDRLEHLNLVSRVITELENHFGISERDVAEFIIELARTSSTFDKFKKSLEEHGLAEGFDDSLAQHILRLVLNMEKKKRQRNSTSIVTTIKDEKSVLKEMVPALAMPNTSNTLLDELEGLKQKWEEEQSTKNEEVRRSKSRSRSRTPPDGRRRRRHNNYERDAQKSSRRRGRDSRSRSPHRRRGSRSRSPKRNKPLLEEVEMYAIYDGKVNNITNFGAFIELDGFRRRTEGLVHISQIKNERVNAVADVLRRGQRVKVKVIKTNDSKVSLSMKEVDQQSGKDLNQIVPVSSAAVTEHDNFLANPDAPWLNPSEKIPTKMTQNSKPSRIRLSTPERWELRQMQGGGAITMTDLPDFDQELGVLKNYDEDSDGEDIEIELVEDDPAFLSGYGKHVVDLEPVKVVKNPDGSLAQAALMQGALSKERRDVKIQEQREKDAERQRSGLGRSRIHDPMAPNASRTDEDEDGPLSQQKRDMPEWLKHVTAGGKATYGKRTSMSIKEQRESLPIFGLKTALLQAIHDNQILIVIGETGSGKTTQITQYLVEAGFANRGRIGCTQPRRVAAMSVAKRVSEEFGCRLGQEIGYTIRFEDCTCQDTIIKYMTDGMLLRECLLDPDLTNYSCIMLDEAHERTIHTDVLFGLLKVAVKKRPELKLIVTSATLEQVKFSEYFFNAPIFRIPGRTFPVEILYTKEPETDYLDASLITVMQIHLTEPPGDILLFLTGQEEIDTSCEILYERMKKLGSDLPELIILPVYGALPSEMQTRIFEPAPPGTRKVVIATNIAETSLTIDGIYYVSGMDSLVVTPISQAQAAQRAGRAGRTGPGKCYRLYTERAYRDEMLPTPVPEIQRTNLASTLLQLKAMGINNLLEFDFMDAPPAEAMITALYQLYQLSALDEDGLLTRLGRRMAEFPLEPSLAKMLIMSVELGCADDILTIEKQELADEKKSKFHQPEGDHCTLLAVYNAWKHHHFSPQWCYENFVQVRTLKRSQDIRKQLLSIMDRHKLDIKTAGRDTQLVQKAICSGFFRNAVKRDPQEGYRTVVDGQTVYIHPSSSLFQNQPEWVVYHELVQTTKEYMREVTSIEPNWLVEFAPSYYKRSDNTKLSAFKKNQKIDPLFNKYEDPNAWLISGKKFFRIQVLERGNERVIKNAAPVQCAATHQTPRGADLNVNAIAKDESLRKIKPPQNGGTFGSQNKSIPEIKLTGVVGFDSLPYQLVRKCQENGFQFNLLCVGETGMGKTTLLESLFNMKMDFEQCNRELKTVELREKTFEVQEGAVKVILRLVETAGFGDQLDKEKSAQLIVNYINDQFEAYLKEELKVKRNLSNYEDKRIHACLYFISPTGHGIKALDLITLRELSKRVNVIPIIAKSDTACKDELLRFKQKVLSELKAQQIEIYQFPTEDETVRKDNTELNALMPFAVVGSTDFITKEDGRVLRARRYPWGVVEVENEDHCDFVKLREAMLRINEDSLRERTHTVLYERYRRERLRQMKIGDGDSGPKMMEAFVQRRKELEEEFQKRKEQYSKEMQQRVSKKDAELKHHEELLNIRHAEIDNVYQHELKLVEAQINGLIEDKAKLEMKLKKQQRSK</sequence>
<keyword evidence="8" id="KW-0347">Helicase</keyword>
<feature type="coiled-coil region" evidence="17">
    <location>
        <begin position="1502"/>
        <end position="1587"/>
    </location>
</feature>
<feature type="domain" description="Septin-type G" evidence="22">
    <location>
        <begin position="1222"/>
        <end position="1489"/>
    </location>
</feature>
<evidence type="ECO:0000313" key="23">
    <source>
        <dbReference type="Proteomes" id="UP000887572"/>
    </source>
</evidence>
<evidence type="ECO:0000256" key="3">
    <source>
        <dbReference type="ARBA" id="ARBA00012552"/>
    </source>
</evidence>
<dbReference type="InterPro" id="IPR030379">
    <property type="entry name" value="G_SEPTIN_dom"/>
</dbReference>
<dbReference type="SMART" id="SM00316">
    <property type="entry name" value="S1"/>
    <property type="match status" value="1"/>
</dbReference>
<evidence type="ECO:0000256" key="15">
    <source>
        <dbReference type="ARBA" id="ARBA00047984"/>
    </source>
</evidence>
<dbReference type="SMART" id="SM00847">
    <property type="entry name" value="HA2"/>
    <property type="match status" value="1"/>
</dbReference>
<dbReference type="GO" id="GO:0005524">
    <property type="term" value="F:ATP binding"/>
    <property type="evidence" value="ECO:0007669"/>
    <property type="project" value="UniProtKB-KW"/>
</dbReference>
<feature type="region of interest" description="Disordered" evidence="18">
    <location>
        <begin position="425"/>
        <end position="480"/>
    </location>
</feature>
<dbReference type="SMART" id="SM00487">
    <property type="entry name" value="DEXDc"/>
    <property type="match status" value="1"/>
</dbReference>
<dbReference type="Pfam" id="PF00271">
    <property type="entry name" value="Helicase_C"/>
    <property type="match status" value="1"/>
</dbReference>
<keyword evidence="4" id="KW-0963">Cytoplasm</keyword>
<reference evidence="24" key="1">
    <citation type="submission" date="2022-11" db="UniProtKB">
        <authorList>
            <consortium name="WormBaseParasite"/>
        </authorList>
    </citation>
    <scope>IDENTIFICATION</scope>
</reference>
<dbReference type="GO" id="GO:0000390">
    <property type="term" value="P:spliceosomal complex disassembly"/>
    <property type="evidence" value="ECO:0007669"/>
    <property type="project" value="TreeGrafter"/>
</dbReference>
<dbReference type="Pfam" id="PF04408">
    <property type="entry name" value="WHD_HA2"/>
    <property type="match status" value="1"/>
</dbReference>
<dbReference type="FunFam" id="3.40.50.300:FF:002859">
    <property type="entry name" value="putative pre-mRNA-splicing factor ATP-dependent RNA helicase DHX16 isoform X1"/>
    <property type="match status" value="1"/>
</dbReference>